<dbReference type="CDD" id="cd06225">
    <property type="entry name" value="HAMP"/>
    <property type="match status" value="1"/>
</dbReference>
<feature type="domain" description="HAMP" evidence="6">
    <location>
        <begin position="214"/>
        <end position="267"/>
    </location>
</feature>
<keyword evidence="4" id="KW-0812">Transmembrane</keyword>
<dbReference type="GO" id="GO:0004888">
    <property type="term" value="F:transmembrane signaling receptor activity"/>
    <property type="evidence" value="ECO:0007669"/>
    <property type="project" value="InterPro"/>
</dbReference>
<keyword evidence="8" id="KW-1185">Reference proteome</keyword>
<dbReference type="InterPro" id="IPR004089">
    <property type="entry name" value="MCPsignal_dom"/>
</dbReference>
<name>A0A6L3TAJ8_9HYPH</name>
<sequence>MKALHNARVLTKIAIPLALVALLTIGLVAYARVVLGAMSDQTHALVDVQAARQESILRIGINLAELTIQDRNITIETRSQEMAEYKRRQDVAKGAALAASDRLIALADSPARLAVNQELRRQIEAYFAVVDRSTELGMRNDAQGAVAISQGEGRLARRKLIETVESRMSLLGRELLEAKEQAGATATRGTLTLMGAAFLGLLVACGLAGLIVITAVTRPLGRITRALERLAAGDLDIAVEGTERRDEVGVLARALGVFRDNAAEARRLGALQAEEDAAKMRRAERLDAVTRSFETTATGLTEGLAAAATEMEATAHSMTGIAEGTNQQAVALAAASAQTSGNVQTVASATEELSISIQEITRQVARSAEIAASAVVSARDTDATIRDLAATAEKIGDVVAMISTIAGQTNLLALNATIEAARAGDAGRGFAVVATEVKELAAQTSRATDEISGQISAIQGATRGAVTAVRGIGETISGMADIATQVAAAMEQQGAATREIARNVQEAAHGTEQVTGNVGEVRRGAGETGSAATQVLGAARELATHSNTLGQTVRRFLGEVKAA</sequence>
<dbReference type="Pfam" id="PF00015">
    <property type="entry name" value="MCPsignal"/>
    <property type="match status" value="1"/>
</dbReference>
<keyword evidence="4" id="KW-0472">Membrane</keyword>
<dbReference type="RefSeq" id="WP_150997591.1">
    <property type="nucleotide sequence ID" value="NZ_BPQY01000177.1"/>
</dbReference>
<dbReference type="Gene3D" id="6.10.340.10">
    <property type="match status" value="1"/>
</dbReference>
<feature type="domain" description="Methyl-accepting transducer" evidence="5">
    <location>
        <begin position="307"/>
        <end position="543"/>
    </location>
</feature>
<dbReference type="PROSITE" id="PS50111">
    <property type="entry name" value="CHEMOTAXIS_TRANSDUC_2"/>
    <property type="match status" value="1"/>
</dbReference>
<dbReference type="PANTHER" id="PTHR32089">
    <property type="entry name" value="METHYL-ACCEPTING CHEMOTAXIS PROTEIN MCPB"/>
    <property type="match status" value="1"/>
</dbReference>
<comment type="similarity">
    <text evidence="2">Belongs to the methyl-accepting chemotaxis (MCP) protein family.</text>
</comment>
<dbReference type="SMART" id="SM00304">
    <property type="entry name" value="HAMP"/>
    <property type="match status" value="1"/>
</dbReference>
<gene>
    <name evidence="7" type="ORF">F6X53_04400</name>
</gene>
<evidence type="ECO:0000256" key="3">
    <source>
        <dbReference type="PROSITE-ProRule" id="PRU00284"/>
    </source>
</evidence>
<dbReference type="SUPFAM" id="SSF58104">
    <property type="entry name" value="Methyl-accepting chemotaxis protein (MCP) signaling domain"/>
    <property type="match status" value="1"/>
</dbReference>
<protein>
    <submittedName>
        <fullName evidence="7">HAMP domain-containing protein</fullName>
    </submittedName>
</protein>
<dbReference type="Pfam" id="PF00672">
    <property type="entry name" value="HAMP"/>
    <property type="match status" value="1"/>
</dbReference>
<dbReference type="PANTHER" id="PTHR32089:SF112">
    <property type="entry name" value="LYSOZYME-LIKE PROTEIN-RELATED"/>
    <property type="match status" value="1"/>
</dbReference>
<dbReference type="InterPro" id="IPR003660">
    <property type="entry name" value="HAMP_dom"/>
</dbReference>
<evidence type="ECO:0000313" key="8">
    <source>
        <dbReference type="Proteomes" id="UP000474159"/>
    </source>
</evidence>
<dbReference type="AlphaFoldDB" id="A0A6L3TAJ8"/>
<reference evidence="7 8" key="1">
    <citation type="submission" date="2019-09" db="EMBL/GenBank/DDBJ databases">
        <title>YIM 48816 draft genome.</title>
        <authorList>
            <person name="Jiang L."/>
        </authorList>
    </citation>
    <scope>NUCLEOTIDE SEQUENCE [LARGE SCALE GENOMIC DNA]</scope>
    <source>
        <strain evidence="7 8">YIM 48816</strain>
    </source>
</reference>
<organism evidence="7 8">
    <name type="scientific">Methylobacterium soli</name>
    <dbReference type="NCBI Taxonomy" id="553447"/>
    <lineage>
        <taxon>Bacteria</taxon>
        <taxon>Pseudomonadati</taxon>
        <taxon>Pseudomonadota</taxon>
        <taxon>Alphaproteobacteria</taxon>
        <taxon>Hyphomicrobiales</taxon>
        <taxon>Methylobacteriaceae</taxon>
        <taxon>Methylobacterium</taxon>
    </lineage>
</organism>
<comment type="caution">
    <text evidence="7">The sequence shown here is derived from an EMBL/GenBank/DDBJ whole genome shotgun (WGS) entry which is preliminary data.</text>
</comment>
<evidence type="ECO:0000259" key="5">
    <source>
        <dbReference type="PROSITE" id="PS50111"/>
    </source>
</evidence>
<dbReference type="EMBL" id="VZZK01000003">
    <property type="protein sequence ID" value="KAB1080927.1"/>
    <property type="molecule type" value="Genomic_DNA"/>
</dbReference>
<evidence type="ECO:0000259" key="6">
    <source>
        <dbReference type="PROSITE" id="PS50885"/>
    </source>
</evidence>
<dbReference type="GO" id="GO:0016020">
    <property type="term" value="C:membrane"/>
    <property type="evidence" value="ECO:0007669"/>
    <property type="project" value="InterPro"/>
</dbReference>
<dbReference type="Gene3D" id="1.10.287.950">
    <property type="entry name" value="Methyl-accepting chemotaxis protein"/>
    <property type="match status" value="1"/>
</dbReference>
<dbReference type="OrthoDB" id="8482111at2"/>
<evidence type="ECO:0000313" key="7">
    <source>
        <dbReference type="EMBL" id="KAB1080927.1"/>
    </source>
</evidence>
<dbReference type="GO" id="GO:0007165">
    <property type="term" value="P:signal transduction"/>
    <property type="evidence" value="ECO:0007669"/>
    <property type="project" value="UniProtKB-KW"/>
</dbReference>
<feature type="transmembrane region" description="Helical" evidence="4">
    <location>
        <begin position="193"/>
        <end position="216"/>
    </location>
</feature>
<dbReference type="PRINTS" id="PR00260">
    <property type="entry name" value="CHEMTRNSDUCR"/>
</dbReference>
<dbReference type="GO" id="GO:0006935">
    <property type="term" value="P:chemotaxis"/>
    <property type="evidence" value="ECO:0007669"/>
    <property type="project" value="InterPro"/>
</dbReference>
<accession>A0A6L3TAJ8</accession>
<dbReference type="InterPro" id="IPR004090">
    <property type="entry name" value="Chemotax_Me-accpt_rcpt"/>
</dbReference>
<dbReference type="Proteomes" id="UP000474159">
    <property type="component" value="Unassembled WGS sequence"/>
</dbReference>
<dbReference type="SMART" id="SM00283">
    <property type="entry name" value="MA"/>
    <property type="match status" value="1"/>
</dbReference>
<keyword evidence="1 3" id="KW-0807">Transducer</keyword>
<dbReference type="PROSITE" id="PS50885">
    <property type="entry name" value="HAMP"/>
    <property type="match status" value="1"/>
</dbReference>
<evidence type="ECO:0000256" key="1">
    <source>
        <dbReference type="ARBA" id="ARBA00023224"/>
    </source>
</evidence>
<evidence type="ECO:0000256" key="4">
    <source>
        <dbReference type="SAM" id="Phobius"/>
    </source>
</evidence>
<keyword evidence="4" id="KW-1133">Transmembrane helix</keyword>
<evidence type="ECO:0000256" key="2">
    <source>
        <dbReference type="ARBA" id="ARBA00029447"/>
    </source>
</evidence>
<proteinExistence type="inferred from homology"/>